<keyword evidence="4" id="KW-0520">NAD</keyword>
<dbReference type="GO" id="GO:0003856">
    <property type="term" value="F:3-dehydroquinate synthase activity"/>
    <property type="evidence" value="ECO:0007669"/>
    <property type="project" value="TreeGrafter"/>
</dbReference>
<reference evidence="8 9" key="1">
    <citation type="journal article" date="2015" name="Environ. Microbiol.">
        <title>Metagenome sequence of Elaphomyces granulatus from sporocarp tissue reveals Ascomycota ectomycorrhizal fingerprints of genome expansion and a Proteobacteria-rich microbiome.</title>
        <authorList>
            <person name="Quandt C.A."/>
            <person name="Kohler A."/>
            <person name="Hesse C.N."/>
            <person name="Sharpton T.J."/>
            <person name="Martin F."/>
            <person name="Spatafora J.W."/>
        </authorList>
    </citation>
    <scope>NUCLEOTIDE SEQUENCE [LARGE SCALE GENOMIC DNA]</scope>
    <source>
        <strain evidence="8 9">OSC145934</strain>
    </source>
</reference>
<dbReference type="AlphaFoldDB" id="A0A232M397"/>
<evidence type="ECO:0000313" key="8">
    <source>
        <dbReference type="EMBL" id="OXV10818.1"/>
    </source>
</evidence>
<dbReference type="CDD" id="cd08199">
    <property type="entry name" value="EEVS"/>
    <property type="match status" value="1"/>
</dbReference>
<dbReference type="EMBL" id="NPHW01002743">
    <property type="protein sequence ID" value="OXV10818.1"/>
    <property type="molecule type" value="Genomic_DNA"/>
</dbReference>
<dbReference type="Pfam" id="PF01761">
    <property type="entry name" value="DHQ_synthase"/>
    <property type="match status" value="1"/>
</dbReference>
<dbReference type="Pfam" id="PF24621">
    <property type="entry name" value="DHQS_C"/>
    <property type="match status" value="1"/>
</dbReference>
<evidence type="ECO:0000259" key="7">
    <source>
        <dbReference type="Pfam" id="PF24621"/>
    </source>
</evidence>
<name>A0A232M397_9EURO</name>
<dbReference type="GO" id="GO:0046872">
    <property type="term" value="F:metal ion binding"/>
    <property type="evidence" value="ECO:0007669"/>
    <property type="project" value="UniProtKB-KW"/>
</dbReference>
<dbReference type="InterPro" id="IPR056179">
    <property type="entry name" value="DHQS_C"/>
</dbReference>
<dbReference type="InterPro" id="IPR035872">
    <property type="entry name" value="EEVS-like"/>
</dbReference>
<accession>A0A232M397</accession>
<dbReference type="InterPro" id="IPR030960">
    <property type="entry name" value="DHQS/DOIS_N"/>
</dbReference>
<dbReference type="InterPro" id="IPR050071">
    <property type="entry name" value="Dehydroquinate_synthase"/>
</dbReference>
<dbReference type="PANTHER" id="PTHR43622:SF3">
    <property type="entry name" value="2-EPI-5-EPI-VALIOLONE SYNTHASE"/>
    <property type="match status" value="1"/>
</dbReference>
<evidence type="ECO:0000256" key="1">
    <source>
        <dbReference type="ARBA" id="ARBA00001911"/>
    </source>
</evidence>
<dbReference type="GO" id="GO:0017000">
    <property type="term" value="P:antibiotic biosynthetic process"/>
    <property type="evidence" value="ECO:0007669"/>
    <property type="project" value="InterPro"/>
</dbReference>
<keyword evidence="9" id="KW-1185">Reference proteome</keyword>
<dbReference type="GO" id="GO:0000166">
    <property type="term" value="F:nucleotide binding"/>
    <property type="evidence" value="ECO:0007669"/>
    <property type="project" value="UniProtKB-KW"/>
</dbReference>
<proteinExistence type="predicted"/>
<comment type="cofactor">
    <cofactor evidence="1">
        <name>NAD(+)</name>
        <dbReference type="ChEBI" id="CHEBI:57540"/>
    </cofactor>
</comment>
<feature type="domain" description="3-dehydroquinate synthase N-terminal" evidence="6">
    <location>
        <begin position="81"/>
        <end position="187"/>
    </location>
</feature>
<protein>
    <submittedName>
        <fullName evidence="8">Uncharacterized protein</fullName>
    </submittedName>
</protein>
<keyword evidence="2" id="KW-0479">Metal-binding</keyword>
<evidence type="ECO:0000256" key="4">
    <source>
        <dbReference type="ARBA" id="ARBA00023027"/>
    </source>
</evidence>
<dbReference type="Gene3D" id="1.20.1090.10">
    <property type="entry name" value="Dehydroquinate synthase-like - alpha domain"/>
    <property type="match status" value="1"/>
</dbReference>
<organism evidence="8 9">
    <name type="scientific">Elaphomyces granulatus</name>
    <dbReference type="NCBI Taxonomy" id="519963"/>
    <lineage>
        <taxon>Eukaryota</taxon>
        <taxon>Fungi</taxon>
        <taxon>Dikarya</taxon>
        <taxon>Ascomycota</taxon>
        <taxon>Pezizomycotina</taxon>
        <taxon>Eurotiomycetes</taxon>
        <taxon>Eurotiomycetidae</taxon>
        <taxon>Eurotiales</taxon>
        <taxon>Elaphomycetaceae</taxon>
        <taxon>Elaphomyces</taxon>
    </lineage>
</organism>
<dbReference type="OrthoDB" id="197068at2759"/>
<keyword evidence="3" id="KW-0547">Nucleotide-binding</keyword>
<dbReference type="PANTHER" id="PTHR43622">
    <property type="entry name" value="3-DEHYDROQUINATE SYNTHASE"/>
    <property type="match status" value="1"/>
</dbReference>
<gene>
    <name evidence="8" type="ORF">Egran_01421</name>
</gene>
<feature type="domain" description="3-dehydroquinate synthase C-terminal" evidence="7">
    <location>
        <begin position="189"/>
        <end position="330"/>
    </location>
</feature>
<evidence type="ECO:0000256" key="3">
    <source>
        <dbReference type="ARBA" id="ARBA00022741"/>
    </source>
</evidence>
<dbReference type="Proteomes" id="UP000243515">
    <property type="component" value="Unassembled WGS sequence"/>
</dbReference>
<evidence type="ECO:0000256" key="2">
    <source>
        <dbReference type="ARBA" id="ARBA00022723"/>
    </source>
</evidence>
<sequence>MSNNTVTTLPVSISIEIAHSYHFVTKVFESGNQLLANLYKPWKRCLAIVDYAIYDLYGAQIQEYFKSNTISATIRRAYVPEDRKTIDTALEICRWITEFDLVRREPVLLVGGGLVTDVAGFACAIYRRSTPYIRIPTTLIGLIDASVSNRVAVNWHGLKNRLGAYHEPVHTIIDPKFLRTLPESEIRNGIAEILKITSCTHRETLELLERHGETLIETHFGQLGGGHVEDISGVADKVIRQAIQCVLDVEIPNSREKDLNRVMYFGHTWSPTLELAVTPPLLHGHAVAIDICYSATLARSLGRISSFTYTRLLGIFSRLGLALDHPMFTLDLMRKATALTIATRDGLLRATVPTKDLGTYEILPLVDDRALQEAWEMHKKEVVAYPRKGLGLEMTIDVRRVHDGTMTDLVEGEPTW</sequence>
<evidence type="ECO:0000259" key="6">
    <source>
        <dbReference type="Pfam" id="PF01761"/>
    </source>
</evidence>
<evidence type="ECO:0000313" key="9">
    <source>
        <dbReference type="Proteomes" id="UP000243515"/>
    </source>
</evidence>
<evidence type="ECO:0000256" key="5">
    <source>
        <dbReference type="ARBA" id="ARBA00023239"/>
    </source>
</evidence>
<comment type="caution">
    <text evidence="8">The sequence shown here is derived from an EMBL/GenBank/DDBJ whole genome shotgun (WGS) entry which is preliminary data.</text>
</comment>
<keyword evidence="5" id="KW-0456">Lyase</keyword>
<dbReference type="Gene3D" id="3.40.50.1970">
    <property type="match status" value="1"/>
</dbReference>
<dbReference type="SUPFAM" id="SSF56796">
    <property type="entry name" value="Dehydroquinate synthase-like"/>
    <property type="match status" value="1"/>
</dbReference>